<dbReference type="SFLD" id="SFLDG00358">
    <property type="entry name" value="Main_(cytGST)"/>
    <property type="match status" value="1"/>
</dbReference>
<dbReference type="InterPro" id="IPR036282">
    <property type="entry name" value="Glutathione-S-Trfase_C_sf"/>
</dbReference>
<dbReference type="SFLD" id="SFLDG01150">
    <property type="entry name" value="Main.1:_Beta-like"/>
    <property type="match status" value="1"/>
</dbReference>
<dbReference type="Pfam" id="PF02798">
    <property type="entry name" value="GST_N"/>
    <property type="match status" value="1"/>
</dbReference>
<feature type="domain" description="GST N-terminal" evidence="1">
    <location>
        <begin position="1"/>
        <end position="82"/>
    </location>
</feature>
<dbReference type="SFLD" id="SFLDS00019">
    <property type="entry name" value="Glutathione_Transferase_(cytos"/>
    <property type="match status" value="1"/>
</dbReference>
<evidence type="ECO:0000259" key="1">
    <source>
        <dbReference type="PROSITE" id="PS50404"/>
    </source>
</evidence>
<keyword evidence="3" id="KW-1185">Reference proteome</keyword>
<evidence type="ECO:0000313" key="3">
    <source>
        <dbReference type="Proteomes" id="UP000231644"/>
    </source>
</evidence>
<dbReference type="Gene3D" id="1.20.1050.10">
    <property type="match status" value="1"/>
</dbReference>
<protein>
    <submittedName>
        <fullName evidence="2">Glutathione S-transferase</fullName>
    </submittedName>
</protein>
<dbReference type="CDD" id="cd03046">
    <property type="entry name" value="GST_N_GTT1_like"/>
    <property type="match status" value="1"/>
</dbReference>
<dbReference type="PROSITE" id="PS50404">
    <property type="entry name" value="GST_NTER"/>
    <property type="match status" value="1"/>
</dbReference>
<reference evidence="2 3" key="1">
    <citation type="submission" date="2016-10" db="EMBL/GenBank/DDBJ databases">
        <authorList>
            <person name="de Groot N.N."/>
        </authorList>
    </citation>
    <scope>NUCLEOTIDE SEQUENCE [LARGE SCALE GENOMIC DNA]</scope>
    <source>
        <strain evidence="2 3">DSM 29619</strain>
    </source>
</reference>
<dbReference type="InterPro" id="IPR040079">
    <property type="entry name" value="Glutathione_S-Trfase"/>
</dbReference>
<dbReference type="OrthoDB" id="5740960at2"/>
<dbReference type="STRING" id="517719.SAMN05421762_2527"/>
<dbReference type="PANTHER" id="PTHR44051:SF8">
    <property type="entry name" value="GLUTATHIONE S-TRANSFERASE GSTA"/>
    <property type="match status" value="1"/>
</dbReference>
<dbReference type="Proteomes" id="UP000231644">
    <property type="component" value="Unassembled WGS sequence"/>
</dbReference>
<sequence length="220" mass="24328">MTTPVLHHVPGARSFRTLWLLQEMGITPEIVEWKIQDGSMRSPEFLAKSPAGRIPALEIDGTVIYESGAICEYLCETRPEHGLGRAPGDAERVPFLEAMHYAETIGHLIAGLNLQWIFLRNPEDRSDTVVKIEAKRLAATLMPLEQLLGTQDHILASGFSAADTMYGFTLTAAGKYVRLENFPNIQAYNARMADRPGHKAACALDGERNFPGKDFYEVGA</sequence>
<dbReference type="PANTHER" id="PTHR44051">
    <property type="entry name" value="GLUTATHIONE S-TRANSFERASE-RELATED"/>
    <property type="match status" value="1"/>
</dbReference>
<dbReference type="InterPro" id="IPR036249">
    <property type="entry name" value="Thioredoxin-like_sf"/>
</dbReference>
<dbReference type="SUPFAM" id="SSF52833">
    <property type="entry name" value="Thioredoxin-like"/>
    <property type="match status" value="1"/>
</dbReference>
<gene>
    <name evidence="2" type="ORF">SAMN05421762_2527</name>
</gene>
<dbReference type="AlphaFoldDB" id="A0A1I1MP77"/>
<dbReference type="RefSeq" id="WP_093447519.1">
    <property type="nucleotide sequence ID" value="NZ_BAABWI010000003.1"/>
</dbReference>
<dbReference type="InterPro" id="IPR004045">
    <property type="entry name" value="Glutathione_S-Trfase_N"/>
</dbReference>
<evidence type="ECO:0000313" key="2">
    <source>
        <dbReference type="EMBL" id="SFC87284.1"/>
    </source>
</evidence>
<proteinExistence type="predicted"/>
<dbReference type="GO" id="GO:0016740">
    <property type="term" value="F:transferase activity"/>
    <property type="evidence" value="ECO:0007669"/>
    <property type="project" value="UniProtKB-KW"/>
</dbReference>
<accession>A0A1I1MP77</accession>
<name>A0A1I1MP77_9RHOB</name>
<dbReference type="Gene3D" id="3.40.30.10">
    <property type="entry name" value="Glutaredoxin"/>
    <property type="match status" value="1"/>
</dbReference>
<keyword evidence="2" id="KW-0808">Transferase</keyword>
<dbReference type="EMBL" id="FOLX01000001">
    <property type="protein sequence ID" value="SFC87284.1"/>
    <property type="molecule type" value="Genomic_DNA"/>
</dbReference>
<organism evidence="2 3">
    <name type="scientific">Pseudooceanicola nitratireducens</name>
    <dbReference type="NCBI Taxonomy" id="517719"/>
    <lineage>
        <taxon>Bacteria</taxon>
        <taxon>Pseudomonadati</taxon>
        <taxon>Pseudomonadota</taxon>
        <taxon>Alphaproteobacteria</taxon>
        <taxon>Rhodobacterales</taxon>
        <taxon>Paracoccaceae</taxon>
        <taxon>Pseudooceanicola</taxon>
    </lineage>
</organism>
<dbReference type="SUPFAM" id="SSF47616">
    <property type="entry name" value="GST C-terminal domain-like"/>
    <property type="match status" value="1"/>
</dbReference>